<comment type="caution">
    <text evidence="1">The sequence shown here is derived from an EMBL/GenBank/DDBJ whole genome shotgun (WGS) entry which is preliminary data.</text>
</comment>
<gene>
    <name evidence="1" type="ORF">R3Q59_12895</name>
</gene>
<keyword evidence="2" id="KW-1185">Reference proteome</keyword>
<proteinExistence type="predicted"/>
<protein>
    <recommendedName>
        <fullName evidence="3">DUF1579 domain-containing protein</fullName>
    </recommendedName>
</protein>
<dbReference type="Proteomes" id="UP001185737">
    <property type="component" value="Unassembled WGS sequence"/>
</dbReference>
<evidence type="ECO:0000313" key="1">
    <source>
        <dbReference type="EMBL" id="MDV6281408.1"/>
    </source>
</evidence>
<dbReference type="EMBL" id="JAWLKA010000006">
    <property type="protein sequence ID" value="MDV6281408.1"/>
    <property type="molecule type" value="Genomic_DNA"/>
</dbReference>
<organism evidence="1 2">
    <name type="scientific">Rhodococcus jostii</name>
    <dbReference type="NCBI Taxonomy" id="132919"/>
    <lineage>
        <taxon>Bacteria</taxon>
        <taxon>Bacillati</taxon>
        <taxon>Actinomycetota</taxon>
        <taxon>Actinomycetes</taxon>
        <taxon>Mycobacteriales</taxon>
        <taxon>Nocardiaceae</taxon>
        <taxon>Rhodococcus</taxon>
    </lineage>
</organism>
<dbReference type="RefSeq" id="WP_317568462.1">
    <property type="nucleotide sequence ID" value="NZ_JAWLKA010000006.1"/>
</dbReference>
<accession>A0ABU4CDS4</accession>
<sequence length="74" mass="7987">MAFAQSSSTEDVSLLGTWTGHRERIASTEGYREGTATLTVTEQTGLTFKGSMGWSTPEGEVREDLVGAFTLEGR</sequence>
<evidence type="ECO:0000313" key="2">
    <source>
        <dbReference type="Proteomes" id="UP001185737"/>
    </source>
</evidence>
<reference evidence="1 2" key="1">
    <citation type="submission" date="2023-10" db="EMBL/GenBank/DDBJ databases">
        <title>Development of a sustainable strategy for remediation of hydrocarbon-contaminated territories based on the waste exchange concept.</title>
        <authorList>
            <person name="Krivoruchko A."/>
        </authorList>
    </citation>
    <scope>NUCLEOTIDE SEQUENCE [LARGE SCALE GENOMIC DNA]</scope>
    <source>
        <strain evidence="1 2">IEGM 60</strain>
    </source>
</reference>
<name>A0ABU4CDS4_RHOJO</name>
<evidence type="ECO:0008006" key="3">
    <source>
        <dbReference type="Google" id="ProtNLM"/>
    </source>
</evidence>